<name>A0A5C6FCC1_9BACT</name>
<dbReference type="EMBL" id="SJPW01000002">
    <property type="protein sequence ID" value="TWU59055.1"/>
    <property type="molecule type" value="Genomic_DNA"/>
</dbReference>
<dbReference type="EC" id="2.7.4.3" evidence="5 7"/>
<dbReference type="GO" id="GO:0005737">
    <property type="term" value="C:cytoplasm"/>
    <property type="evidence" value="ECO:0007669"/>
    <property type="project" value="UniProtKB-SubCell"/>
</dbReference>
<organism evidence="8 9">
    <name type="scientific">Rubripirellula tenax</name>
    <dbReference type="NCBI Taxonomy" id="2528015"/>
    <lineage>
        <taxon>Bacteria</taxon>
        <taxon>Pseudomonadati</taxon>
        <taxon>Planctomycetota</taxon>
        <taxon>Planctomycetia</taxon>
        <taxon>Pirellulales</taxon>
        <taxon>Pirellulaceae</taxon>
        <taxon>Rubripirellula</taxon>
    </lineage>
</organism>
<feature type="binding site" evidence="5">
    <location>
        <position position="31"/>
    </location>
    <ligand>
        <name>AMP</name>
        <dbReference type="ChEBI" id="CHEBI:456215"/>
    </ligand>
</feature>
<keyword evidence="2 5" id="KW-0545">Nucleotide biosynthesis</keyword>
<protein>
    <recommendedName>
        <fullName evidence="5 7">Adenylate kinase</fullName>
        <shortName evidence="5">AK</shortName>
        <ecNumber evidence="5 7">2.7.4.3</ecNumber>
    </recommendedName>
    <alternativeName>
        <fullName evidence="5">ATP-AMP transphosphorylase</fullName>
    </alternativeName>
    <alternativeName>
        <fullName evidence="5">ATP:AMP phosphotransferase</fullName>
    </alternativeName>
    <alternativeName>
        <fullName evidence="5">Adenylate monophosphate kinase</fullName>
    </alternativeName>
</protein>
<evidence type="ECO:0000256" key="1">
    <source>
        <dbReference type="ARBA" id="ARBA00022679"/>
    </source>
</evidence>
<keyword evidence="1 5" id="KW-0808">Transferase</keyword>
<dbReference type="Gene3D" id="3.40.50.300">
    <property type="entry name" value="P-loop containing nucleotide triphosphate hydrolases"/>
    <property type="match status" value="1"/>
</dbReference>
<dbReference type="PRINTS" id="PR00094">
    <property type="entry name" value="ADENYLTKNASE"/>
</dbReference>
<keyword evidence="5" id="KW-0963">Cytoplasm</keyword>
<keyword evidence="5 7" id="KW-0067">ATP-binding</keyword>
<dbReference type="PROSITE" id="PS00113">
    <property type="entry name" value="ADENYLATE_KINASE"/>
    <property type="match status" value="1"/>
</dbReference>
<comment type="pathway">
    <text evidence="5">Purine metabolism; AMP biosynthesis via salvage pathway; AMP from ADP: step 1/1.</text>
</comment>
<dbReference type="Proteomes" id="UP000318288">
    <property type="component" value="Unassembled WGS sequence"/>
</dbReference>
<comment type="domain">
    <text evidence="5">Consists of three domains, a large central CORE domain and two small peripheral domains, NMPbind and LID, which undergo movements during catalysis. The LID domain closes over the site of phosphoryl transfer upon ATP binding. Assembling and dissambling the active center during each catalytic cycle provides an effective means to prevent ATP hydrolysis.</text>
</comment>
<feature type="binding site" evidence="5">
    <location>
        <position position="126"/>
    </location>
    <ligand>
        <name>ATP</name>
        <dbReference type="ChEBI" id="CHEBI:30616"/>
    </ligand>
</feature>
<feature type="binding site" evidence="5">
    <location>
        <begin position="84"/>
        <end position="87"/>
    </location>
    <ligand>
        <name>AMP</name>
        <dbReference type="ChEBI" id="CHEBI:456215"/>
    </ligand>
</feature>
<dbReference type="InterPro" id="IPR027417">
    <property type="entry name" value="P-loop_NTPase"/>
</dbReference>
<evidence type="ECO:0000256" key="3">
    <source>
        <dbReference type="ARBA" id="ARBA00022741"/>
    </source>
</evidence>
<dbReference type="OrthoDB" id="9805030at2"/>
<evidence type="ECO:0000313" key="9">
    <source>
        <dbReference type="Proteomes" id="UP000318288"/>
    </source>
</evidence>
<feature type="binding site" evidence="5">
    <location>
        <begin position="10"/>
        <end position="15"/>
    </location>
    <ligand>
        <name>ATP</name>
        <dbReference type="ChEBI" id="CHEBI:30616"/>
    </ligand>
</feature>
<evidence type="ECO:0000256" key="4">
    <source>
        <dbReference type="ARBA" id="ARBA00022777"/>
    </source>
</evidence>
<feature type="binding site" evidence="5">
    <location>
        <position position="36"/>
    </location>
    <ligand>
        <name>AMP</name>
        <dbReference type="ChEBI" id="CHEBI:456215"/>
    </ligand>
</feature>
<evidence type="ECO:0000256" key="5">
    <source>
        <dbReference type="HAMAP-Rule" id="MF_00235"/>
    </source>
</evidence>
<evidence type="ECO:0000256" key="6">
    <source>
        <dbReference type="RuleBase" id="RU003330"/>
    </source>
</evidence>
<keyword evidence="4 5" id="KW-0418">Kinase</keyword>
<comment type="subcellular location">
    <subcellularLocation>
        <location evidence="5 7">Cytoplasm</location>
    </subcellularLocation>
</comment>
<dbReference type="NCBIfam" id="NF011105">
    <property type="entry name" value="PRK14532.1"/>
    <property type="match status" value="1"/>
</dbReference>
<feature type="binding site" evidence="5">
    <location>
        <position position="132"/>
    </location>
    <ligand>
        <name>AMP</name>
        <dbReference type="ChEBI" id="CHEBI:456215"/>
    </ligand>
</feature>
<reference evidence="8 9" key="1">
    <citation type="submission" date="2019-02" db="EMBL/GenBank/DDBJ databases">
        <title>Deep-cultivation of Planctomycetes and their phenomic and genomic characterization uncovers novel biology.</title>
        <authorList>
            <person name="Wiegand S."/>
            <person name="Jogler M."/>
            <person name="Boedeker C."/>
            <person name="Pinto D."/>
            <person name="Vollmers J."/>
            <person name="Rivas-Marin E."/>
            <person name="Kohn T."/>
            <person name="Peeters S.H."/>
            <person name="Heuer A."/>
            <person name="Rast P."/>
            <person name="Oberbeckmann S."/>
            <person name="Bunk B."/>
            <person name="Jeske O."/>
            <person name="Meyerdierks A."/>
            <person name="Storesund J.E."/>
            <person name="Kallscheuer N."/>
            <person name="Luecker S."/>
            <person name="Lage O.M."/>
            <person name="Pohl T."/>
            <person name="Merkel B.J."/>
            <person name="Hornburger P."/>
            <person name="Mueller R.-W."/>
            <person name="Bruemmer F."/>
            <person name="Labrenz M."/>
            <person name="Spormann A.M."/>
            <person name="Op Den Camp H."/>
            <person name="Overmann J."/>
            <person name="Amann R."/>
            <person name="Jetten M.S.M."/>
            <person name="Mascher T."/>
            <person name="Medema M.H."/>
            <person name="Devos D.P."/>
            <person name="Kaster A.-K."/>
            <person name="Ovreas L."/>
            <person name="Rohde M."/>
            <person name="Galperin M.Y."/>
            <person name="Jogler C."/>
        </authorList>
    </citation>
    <scope>NUCLEOTIDE SEQUENCE [LARGE SCALE GENOMIC DNA]</scope>
    <source>
        <strain evidence="8 9">Poly51</strain>
    </source>
</reference>
<evidence type="ECO:0000256" key="2">
    <source>
        <dbReference type="ARBA" id="ARBA00022727"/>
    </source>
</evidence>
<dbReference type="HAMAP" id="MF_00235">
    <property type="entry name" value="Adenylate_kinase_Adk"/>
    <property type="match status" value="1"/>
</dbReference>
<evidence type="ECO:0000256" key="7">
    <source>
        <dbReference type="RuleBase" id="RU003331"/>
    </source>
</evidence>
<dbReference type="RefSeq" id="WP_146456384.1">
    <property type="nucleotide sequence ID" value="NZ_SJPW01000002.1"/>
</dbReference>
<comment type="similarity">
    <text evidence="5 6">Belongs to the adenylate kinase family.</text>
</comment>
<comment type="catalytic activity">
    <reaction evidence="5 7">
        <text>AMP + ATP = 2 ADP</text>
        <dbReference type="Rhea" id="RHEA:12973"/>
        <dbReference type="ChEBI" id="CHEBI:30616"/>
        <dbReference type="ChEBI" id="CHEBI:456215"/>
        <dbReference type="ChEBI" id="CHEBI:456216"/>
        <dbReference type="EC" id="2.7.4.3"/>
    </reaction>
</comment>
<proteinExistence type="inferred from homology"/>
<dbReference type="NCBIfam" id="NF001381">
    <property type="entry name" value="PRK00279.1-3"/>
    <property type="match status" value="1"/>
</dbReference>
<dbReference type="GO" id="GO:0044209">
    <property type="term" value="P:AMP salvage"/>
    <property type="evidence" value="ECO:0007669"/>
    <property type="project" value="UniProtKB-UniRule"/>
</dbReference>
<dbReference type="InterPro" id="IPR000850">
    <property type="entry name" value="Adenylat/UMP-CMP_kin"/>
</dbReference>
<comment type="caution">
    <text evidence="5">Lacks conserved residue(s) required for the propagation of feature annotation.</text>
</comment>
<dbReference type="UniPathway" id="UPA00588">
    <property type="reaction ID" value="UER00649"/>
</dbReference>
<feature type="binding site" evidence="5">
    <location>
        <position position="171"/>
    </location>
    <ligand>
        <name>ATP</name>
        <dbReference type="ChEBI" id="CHEBI:30616"/>
    </ligand>
</feature>
<feature type="binding site" evidence="5">
    <location>
        <position position="143"/>
    </location>
    <ligand>
        <name>AMP</name>
        <dbReference type="ChEBI" id="CHEBI:456215"/>
    </ligand>
</feature>
<dbReference type="SUPFAM" id="SSF52540">
    <property type="entry name" value="P-loop containing nucleoside triphosphate hydrolases"/>
    <property type="match status" value="1"/>
</dbReference>
<comment type="caution">
    <text evidence="8">The sequence shown here is derived from an EMBL/GenBank/DDBJ whole genome shotgun (WGS) entry which is preliminary data.</text>
</comment>
<feature type="binding site" evidence="5">
    <location>
        <position position="91"/>
    </location>
    <ligand>
        <name>AMP</name>
        <dbReference type="ChEBI" id="CHEBI:456215"/>
    </ligand>
</feature>
<evidence type="ECO:0000313" key="8">
    <source>
        <dbReference type="EMBL" id="TWU59055.1"/>
    </source>
</evidence>
<accession>A0A5C6FCC1</accession>
<dbReference type="GO" id="GO:0005524">
    <property type="term" value="F:ATP binding"/>
    <property type="evidence" value="ECO:0007669"/>
    <property type="project" value="UniProtKB-UniRule"/>
</dbReference>
<comment type="function">
    <text evidence="5">Catalyzes the reversible transfer of the terminal phosphate group between ATP and AMP. Plays an important role in cellular energy homeostasis and in adenine nucleotide metabolism.</text>
</comment>
<dbReference type="PANTHER" id="PTHR23359">
    <property type="entry name" value="NUCLEOTIDE KINASE"/>
    <property type="match status" value="1"/>
</dbReference>
<sequence>MRIIFIGPPGVGKGTQCKRLTERLRIPHLSTGEMLRGTRNESALGRVVASYIDGGRLAPDYLVMRIVTKRLLAADCEDGCLFDGFPRTVNQARMLDEYLPTKNRKIDVVLNLVADQEELISRLLKRSLVENRADDNAETISARLRVFHTQTAPVLDYYSGRDLVRTIDGMHPPEDVFAAIEKHLVPKPS</sequence>
<gene>
    <name evidence="8" type="primary">adk_2</name>
    <name evidence="5" type="synonym">adk</name>
    <name evidence="8" type="ORF">Poly51_18400</name>
</gene>
<dbReference type="Pfam" id="PF00406">
    <property type="entry name" value="ADK"/>
    <property type="match status" value="1"/>
</dbReference>
<comment type="subunit">
    <text evidence="5 7">Monomer.</text>
</comment>
<dbReference type="NCBIfam" id="NF011100">
    <property type="entry name" value="PRK14527.1"/>
    <property type="match status" value="1"/>
</dbReference>
<dbReference type="CDD" id="cd01428">
    <property type="entry name" value="ADK"/>
    <property type="match status" value="1"/>
</dbReference>
<keyword evidence="9" id="KW-1185">Reference proteome</keyword>
<dbReference type="InterPro" id="IPR033690">
    <property type="entry name" value="Adenylat_kinase_CS"/>
</dbReference>
<dbReference type="GO" id="GO:0004017">
    <property type="term" value="F:AMP kinase activity"/>
    <property type="evidence" value="ECO:0007669"/>
    <property type="project" value="UniProtKB-UniRule"/>
</dbReference>
<keyword evidence="3 5" id="KW-0547">Nucleotide-binding</keyword>
<dbReference type="AlphaFoldDB" id="A0A5C6FCC1"/>